<proteinExistence type="predicted"/>
<evidence type="ECO:0000313" key="1">
    <source>
        <dbReference type="EMBL" id="KPJ66237.1"/>
    </source>
</evidence>
<reference evidence="1 2" key="1">
    <citation type="journal article" date="2015" name="Microbiome">
        <title>Genomic resolution of linkages in carbon, nitrogen, and sulfur cycling among widespread estuary sediment bacteria.</title>
        <authorList>
            <person name="Baker B.J."/>
            <person name="Lazar C.S."/>
            <person name="Teske A.P."/>
            <person name="Dick G.J."/>
        </authorList>
    </citation>
    <scope>NUCLEOTIDE SEQUENCE [LARGE SCALE GENOMIC DNA]</scope>
    <source>
        <strain evidence="1">DG_54_3</strain>
    </source>
</reference>
<organism evidence="1 2">
    <name type="scientific">candidate division WOR-1 bacterium DG_54_3</name>
    <dbReference type="NCBI Taxonomy" id="1703775"/>
    <lineage>
        <taxon>Bacteria</taxon>
        <taxon>Bacillati</taxon>
        <taxon>Saganbacteria</taxon>
    </lineage>
</organism>
<dbReference type="NCBIfam" id="NF045597">
    <property type="entry name" value="TudS_rel_CD3072"/>
    <property type="match status" value="1"/>
</dbReference>
<evidence type="ECO:0000313" key="2">
    <source>
        <dbReference type="Proteomes" id="UP000051861"/>
    </source>
</evidence>
<name>A0A0S7XUR0_UNCSA</name>
<dbReference type="Proteomes" id="UP000051861">
    <property type="component" value="Unassembled WGS sequence"/>
</dbReference>
<dbReference type="AlphaFoldDB" id="A0A0S7XUR0"/>
<dbReference type="InterPro" id="IPR054648">
    <property type="entry name" value="TudS-rel"/>
</dbReference>
<accession>A0A0S7XUR0</accession>
<comment type="caution">
    <text evidence="1">The sequence shown here is derived from an EMBL/GenBank/DDBJ whole genome shotgun (WGS) entry which is preliminary data.</text>
</comment>
<dbReference type="EMBL" id="LIZX01000086">
    <property type="protein sequence ID" value="KPJ66237.1"/>
    <property type="molecule type" value="Genomic_DNA"/>
</dbReference>
<gene>
    <name evidence="1" type="ORF">AMJ44_08660</name>
</gene>
<protein>
    <submittedName>
        <fullName evidence="1">Uncharacterized protein</fullName>
    </submittedName>
</protein>
<sequence>MKDQRSGKIVLVSHCILNVHSLEDDLAIYPGLEEDIIKVLIEKGVGIFQITCPEMGVFGIFRKPLPKEAYEDTKIRKKYKELADSISEQIDAFKKKNYKIVAVIGAEGSPTCGIDLVGKWKDPVKKGRFPDDVLFVEGMGVFMEELKKSLEQKGIRPHWIGIPGKSIRTINPKSFEETVLKIKKIL</sequence>